<dbReference type="AlphaFoldDB" id="A0AAD6HRU8"/>
<feature type="compositionally biased region" description="Basic and acidic residues" evidence="1">
    <location>
        <begin position="121"/>
        <end position="131"/>
    </location>
</feature>
<evidence type="ECO:0000313" key="3">
    <source>
        <dbReference type="Proteomes" id="UP001215712"/>
    </source>
</evidence>
<sequence length="164" mass="18788">MDAKDTSSERKPSPETPEPSPEKPETTTTTDEKQEKDQKNNQEPAGSELSTPPKSITGRTPQPEWRTPPNRVRLSSRTPPPAPRSQKPTSQDNSRFGYRRIAHRWASYRRQLAGINLSRPQDQEAQRKLLDFDPFQELQVTPLKRKREDSPTPDPQDNNHDQAL</sequence>
<keyword evidence="3" id="KW-1185">Reference proteome</keyword>
<evidence type="ECO:0000256" key="1">
    <source>
        <dbReference type="SAM" id="MobiDB-lite"/>
    </source>
</evidence>
<feature type="compositionally biased region" description="Basic and acidic residues" evidence="1">
    <location>
        <begin position="20"/>
        <end position="40"/>
    </location>
</feature>
<feature type="compositionally biased region" description="Basic and acidic residues" evidence="1">
    <location>
        <begin position="1"/>
        <end position="13"/>
    </location>
</feature>
<accession>A0AAD6HRU8</accession>
<feature type="region of interest" description="Disordered" evidence="1">
    <location>
        <begin position="118"/>
        <end position="164"/>
    </location>
</feature>
<reference evidence="2" key="1">
    <citation type="journal article" date="2023" name="IMA Fungus">
        <title>Comparative genomic study of the Penicillium genus elucidates a diverse pangenome and 15 lateral gene transfer events.</title>
        <authorList>
            <person name="Petersen C."/>
            <person name="Sorensen T."/>
            <person name="Nielsen M.R."/>
            <person name="Sondergaard T.E."/>
            <person name="Sorensen J.L."/>
            <person name="Fitzpatrick D.A."/>
            <person name="Frisvad J.C."/>
            <person name="Nielsen K.L."/>
        </authorList>
    </citation>
    <scope>NUCLEOTIDE SEQUENCE</scope>
    <source>
        <strain evidence="2">IBT 17514</strain>
    </source>
</reference>
<gene>
    <name evidence="2" type="ORF">N7493_002437</name>
</gene>
<evidence type="ECO:0000313" key="2">
    <source>
        <dbReference type="EMBL" id="KAJ5733651.1"/>
    </source>
</evidence>
<feature type="compositionally biased region" description="Polar residues" evidence="1">
    <location>
        <begin position="41"/>
        <end position="60"/>
    </location>
</feature>
<dbReference type="Proteomes" id="UP001215712">
    <property type="component" value="Unassembled WGS sequence"/>
</dbReference>
<protein>
    <submittedName>
        <fullName evidence="2">Uncharacterized protein</fullName>
    </submittedName>
</protein>
<dbReference type="EMBL" id="JAQJAN010000003">
    <property type="protein sequence ID" value="KAJ5733651.1"/>
    <property type="molecule type" value="Genomic_DNA"/>
</dbReference>
<comment type="caution">
    <text evidence="2">The sequence shown here is derived from an EMBL/GenBank/DDBJ whole genome shotgun (WGS) entry which is preliminary data.</text>
</comment>
<name>A0AAD6HRU8_9EURO</name>
<reference evidence="2" key="2">
    <citation type="submission" date="2023-01" db="EMBL/GenBank/DDBJ databases">
        <authorList>
            <person name="Petersen C."/>
        </authorList>
    </citation>
    <scope>NUCLEOTIDE SEQUENCE</scope>
    <source>
        <strain evidence="2">IBT 17514</strain>
    </source>
</reference>
<proteinExistence type="predicted"/>
<feature type="region of interest" description="Disordered" evidence="1">
    <location>
        <begin position="1"/>
        <end position="98"/>
    </location>
</feature>
<organism evidence="2 3">
    <name type="scientific">Penicillium malachiteum</name>
    <dbReference type="NCBI Taxonomy" id="1324776"/>
    <lineage>
        <taxon>Eukaryota</taxon>
        <taxon>Fungi</taxon>
        <taxon>Dikarya</taxon>
        <taxon>Ascomycota</taxon>
        <taxon>Pezizomycotina</taxon>
        <taxon>Eurotiomycetes</taxon>
        <taxon>Eurotiomycetidae</taxon>
        <taxon>Eurotiales</taxon>
        <taxon>Aspergillaceae</taxon>
        <taxon>Penicillium</taxon>
    </lineage>
</organism>